<keyword evidence="3" id="KW-0804">Transcription</keyword>
<gene>
    <name evidence="6" type="ORF">GR702_12280</name>
</gene>
<evidence type="ECO:0000256" key="3">
    <source>
        <dbReference type="ARBA" id="ARBA00023163"/>
    </source>
</evidence>
<dbReference type="Gene3D" id="1.10.357.10">
    <property type="entry name" value="Tetracycline Repressor, domain 2"/>
    <property type="match status" value="2"/>
</dbReference>
<dbReference type="PANTHER" id="PTHR30055">
    <property type="entry name" value="HTH-TYPE TRANSCRIPTIONAL REGULATOR RUTR"/>
    <property type="match status" value="1"/>
</dbReference>
<name>A0A7X4K7S7_9SPHN</name>
<feature type="domain" description="HTH tetR-type" evidence="5">
    <location>
        <begin position="190"/>
        <end position="250"/>
    </location>
</feature>
<dbReference type="InterPro" id="IPR009057">
    <property type="entry name" value="Homeodomain-like_sf"/>
</dbReference>
<dbReference type="AlphaFoldDB" id="A0A7X4K7S7"/>
<dbReference type="InterPro" id="IPR001647">
    <property type="entry name" value="HTH_TetR"/>
</dbReference>
<sequence>MSARRISLAADAPVSSIYHHFGSLEQLFAASQEFALERALSWRDDRLAQLAGLSPSVDALPGLFAEMADEWTNAQRSLAFAWRECQLLTDSSPLLQPLAARWHGLWDGFWQEAGQRLGLGEGTQIVRRVFENESFLHMIRWRRLVDRASLDEMARTLGAWLTRGPAPATPWRDFARGEALRAMPRLPQRDETAARIVIAAREIIGDCGVASLTHRAVAERAGLTLGTVSHKFPTKVALLEAGFEGLYAANLERLQGSSDNPPNDHSPEAVRDTMIGMVDMIGRVRIRGSDELYVAVARDPSLSQFGLQLRYLRGRSSAGTLRALAGGKRAVTQAEAALFSSFATSQIRQFSGAKSADAATVIGGEIDILIAMLTP</sequence>
<dbReference type="EMBL" id="WVTD01000008">
    <property type="protein sequence ID" value="MYL98544.1"/>
    <property type="molecule type" value="Genomic_DNA"/>
</dbReference>
<dbReference type="InterPro" id="IPR050109">
    <property type="entry name" value="HTH-type_TetR-like_transc_reg"/>
</dbReference>
<dbReference type="PROSITE" id="PS50977">
    <property type="entry name" value="HTH_TETR_2"/>
    <property type="match status" value="1"/>
</dbReference>
<evidence type="ECO:0000313" key="7">
    <source>
        <dbReference type="Proteomes" id="UP000465810"/>
    </source>
</evidence>
<evidence type="ECO:0000256" key="4">
    <source>
        <dbReference type="PROSITE-ProRule" id="PRU00335"/>
    </source>
</evidence>
<protein>
    <submittedName>
        <fullName evidence="6">TetR family transcriptional regulator</fullName>
    </submittedName>
</protein>
<dbReference type="PANTHER" id="PTHR30055:SF234">
    <property type="entry name" value="HTH-TYPE TRANSCRIPTIONAL REGULATOR BETI"/>
    <property type="match status" value="1"/>
</dbReference>
<evidence type="ECO:0000256" key="1">
    <source>
        <dbReference type="ARBA" id="ARBA00023015"/>
    </source>
</evidence>
<dbReference type="GO" id="GO:0003700">
    <property type="term" value="F:DNA-binding transcription factor activity"/>
    <property type="evidence" value="ECO:0007669"/>
    <property type="project" value="TreeGrafter"/>
</dbReference>
<evidence type="ECO:0000259" key="5">
    <source>
        <dbReference type="PROSITE" id="PS50977"/>
    </source>
</evidence>
<organism evidence="6 7">
    <name type="scientific">Novosphingobium silvae</name>
    <dbReference type="NCBI Taxonomy" id="2692619"/>
    <lineage>
        <taxon>Bacteria</taxon>
        <taxon>Pseudomonadati</taxon>
        <taxon>Pseudomonadota</taxon>
        <taxon>Alphaproteobacteria</taxon>
        <taxon>Sphingomonadales</taxon>
        <taxon>Sphingomonadaceae</taxon>
        <taxon>Novosphingobium</taxon>
    </lineage>
</organism>
<dbReference type="Pfam" id="PF00440">
    <property type="entry name" value="TetR_N"/>
    <property type="match status" value="1"/>
</dbReference>
<dbReference type="GO" id="GO:0000976">
    <property type="term" value="F:transcription cis-regulatory region binding"/>
    <property type="evidence" value="ECO:0007669"/>
    <property type="project" value="TreeGrafter"/>
</dbReference>
<keyword evidence="7" id="KW-1185">Reference proteome</keyword>
<proteinExistence type="predicted"/>
<comment type="caution">
    <text evidence="6">The sequence shown here is derived from an EMBL/GenBank/DDBJ whole genome shotgun (WGS) entry which is preliminary data.</text>
</comment>
<evidence type="ECO:0000313" key="6">
    <source>
        <dbReference type="EMBL" id="MYL98544.1"/>
    </source>
</evidence>
<keyword evidence="2 4" id="KW-0238">DNA-binding</keyword>
<dbReference type="SUPFAM" id="SSF46689">
    <property type="entry name" value="Homeodomain-like"/>
    <property type="match status" value="2"/>
</dbReference>
<keyword evidence="1" id="KW-0805">Transcription regulation</keyword>
<evidence type="ECO:0000256" key="2">
    <source>
        <dbReference type="ARBA" id="ARBA00023125"/>
    </source>
</evidence>
<reference evidence="6 7" key="1">
    <citation type="submission" date="2019-12" db="EMBL/GenBank/DDBJ databases">
        <authorList>
            <person name="Feng G."/>
            <person name="Zhu H."/>
        </authorList>
    </citation>
    <scope>NUCLEOTIDE SEQUENCE [LARGE SCALE GENOMIC DNA]</scope>
    <source>
        <strain evidence="6 7">FGD1</strain>
    </source>
</reference>
<accession>A0A7X4K7S7</accession>
<dbReference type="Proteomes" id="UP000465810">
    <property type="component" value="Unassembled WGS sequence"/>
</dbReference>
<feature type="DNA-binding region" description="H-T-H motif" evidence="4">
    <location>
        <begin position="213"/>
        <end position="232"/>
    </location>
</feature>